<feature type="transmembrane region" description="Helical" evidence="2">
    <location>
        <begin position="559"/>
        <end position="578"/>
    </location>
</feature>
<keyword evidence="2" id="KW-1133">Transmembrane helix</keyword>
<keyword evidence="5" id="KW-1185">Reference proteome</keyword>
<evidence type="ECO:0000256" key="1">
    <source>
        <dbReference type="SAM" id="MobiDB-lite"/>
    </source>
</evidence>
<keyword evidence="2" id="KW-0812">Transmembrane</keyword>
<feature type="transmembrane region" description="Helical" evidence="2">
    <location>
        <begin position="323"/>
        <end position="345"/>
    </location>
</feature>
<reference evidence="4 5" key="1">
    <citation type="submission" date="2019-10" db="EMBL/GenBank/DDBJ databases">
        <authorList>
            <person name="Palmer J.M."/>
        </authorList>
    </citation>
    <scope>NUCLEOTIDE SEQUENCE [LARGE SCALE GENOMIC DNA]</scope>
    <source>
        <strain evidence="4 5">TWF694</strain>
    </source>
</reference>
<evidence type="ECO:0000256" key="3">
    <source>
        <dbReference type="SAM" id="SignalP"/>
    </source>
</evidence>
<evidence type="ECO:0000256" key="2">
    <source>
        <dbReference type="SAM" id="Phobius"/>
    </source>
</evidence>
<feature type="transmembrane region" description="Helical" evidence="2">
    <location>
        <begin position="357"/>
        <end position="375"/>
    </location>
</feature>
<sequence>MIRLFLPFLFLQFFQHVRAQQDSLDLTDVDCTAYFRNNTYTNSPWLWSKHIANFNYDLFYRLNSNLTNPSLPSSEQNISEILLAAAGTSLNQPAEIFYPLAVSLHAVTNVCGQTSGLYHWTLVSDTLTTWILPLFGLVVSLPWESNRRRHTILMLFRWIGSPFATLTYIFWNLRVMGRAATLIDLGVPVRSHKIKYKKWPPSKAKGIDDDDETLELENLESGNREPSPNRRPADQQSDQTEQELEEDPDPNDETFSSVRDSFSILCVMNQYKLSSSLPISEATLRKNIITALFLNDMSARKFNIDATRTAVAAELRRLRKRGVVPVLASLGWYFFALAISMYKAFGDVGDNATAHNLALGLLMGWLPVLVAAAIVDRNSVDGEHVATLLNNLMRKVHPYNTTFTKFVGQGRRRWHYGVAHPILSMLERNPERLKRPVDWHAIALECIETNWESKDLEGYSINYFNKWEVVHMLFAWVTIGLSVVGAWYISYNTPTVGLGCRSFSYVVFLVLCTFIGLVEVALYPIVYRPVKRKRTGDIVMKQGWRGYIQSKKFRGQVGGALYVFEIFTTVLLFTAVFMQTTGAFQFFWCRASVIGSHGGYVVFDGVNYVKRFFDVRRYWIIGAVVSSLVPFFGTAWTLREWLTQSYMWSSDLTMARRGLRRVRIWKGFWWGLRWGGGLNLRWVKGGVRWRP</sequence>
<dbReference type="EMBL" id="JAVHJO010000013">
    <property type="protein sequence ID" value="KAK6530034.1"/>
    <property type="molecule type" value="Genomic_DNA"/>
</dbReference>
<feature type="transmembrane region" description="Helical" evidence="2">
    <location>
        <begin position="618"/>
        <end position="638"/>
    </location>
</feature>
<feature type="transmembrane region" description="Helical" evidence="2">
    <location>
        <begin position="469"/>
        <end position="490"/>
    </location>
</feature>
<evidence type="ECO:0000313" key="5">
    <source>
        <dbReference type="Proteomes" id="UP001365542"/>
    </source>
</evidence>
<accession>A0AAV9WY33</accession>
<gene>
    <name evidence="4" type="ORF">TWF694_003408</name>
</gene>
<protein>
    <submittedName>
        <fullName evidence="4">Uncharacterized protein</fullName>
    </submittedName>
</protein>
<feature type="region of interest" description="Disordered" evidence="1">
    <location>
        <begin position="218"/>
        <end position="255"/>
    </location>
</feature>
<feature type="transmembrane region" description="Helical" evidence="2">
    <location>
        <begin position="502"/>
        <end position="526"/>
    </location>
</feature>
<feature type="signal peptide" evidence="3">
    <location>
        <begin position="1"/>
        <end position="19"/>
    </location>
</feature>
<dbReference type="AlphaFoldDB" id="A0AAV9WY33"/>
<organism evidence="4 5">
    <name type="scientific">Orbilia ellipsospora</name>
    <dbReference type="NCBI Taxonomy" id="2528407"/>
    <lineage>
        <taxon>Eukaryota</taxon>
        <taxon>Fungi</taxon>
        <taxon>Dikarya</taxon>
        <taxon>Ascomycota</taxon>
        <taxon>Pezizomycotina</taxon>
        <taxon>Orbiliomycetes</taxon>
        <taxon>Orbiliales</taxon>
        <taxon>Orbiliaceae</taxon>
        <taxon>Orbilia</taxon>
    </lineage>
</organism>
<proteinExistence type="predicted"/>
<feature type="compositionally biased region" description="Acidic residues" evidence="1">
    <location>
        <begin position="240"/>
        <end position="252"/>
    </location>
</feature>
<feature type="transmembrane region" description="Helical" evidence="2">
    <location>
        <begin position="152"/>
        <end position="171"/>
    </location>
</feature>
<keyword evidence="2" id="KW-0472">Membrane</keyword>
<comment type="caution">
    <text evidence="4">The sequence shown here is derived from an EMBL/GenBank/DDBJ whole genome shotgun (WGS) entry which is preliminary data.</text>
</comment>
<keyword evidence="3" id="KW-0732">Signal</keyword>
<feature type="chain" id="PRO_5043709919" evidence="3">
    <location>
        <begin position="20"/>
        <end position="691"/>
    </location>
</feature>
<evidence type="ECO:0000313" key="4">
    <source>
        <dbReference type="EMBL" id="KAK6530034.1"/>
    </source>
</evidence>
<name>A0AAV9WY33_9PEZI</name>
<dbReference type="Proteomes" id="UP001365542">
    <property type="component" value="Unassembled WGS sequence"/>
</dbReference>